<organism evidence="1 2">
    <name type="scientific">Victivallis vadensis</name>
    <dbReference type="NCBI Taxonomy" id="172901"/>
    <lineage>
        <taxon>Bacteria</taxon>
        <taxon>Pseudomonadati</taxon>
        <taxon>Lentisphaerota</taxon>
        <taxon>Lentisphaeria</taxon>
        <taxon>Victivallales</taxon>
        <taxon>Victivallaceae</taxon>
        <taxon>Victivallis</taxon>
    </lineage>
</organism>
<accession>A0A2U1AQG2</accession>
<keyword evidence="2" id="KW-1185">Reference proteome</keyword>
<gene>
    <name evidence="1" type="ORF">C8D82_12543</name>
</gene>
<dbReference type="Proteomes" id="UP000245959">
    <property type="component" value="Unassembled WGS sequence"/>
</dbReference>
<protein>
    <submittedName>
        <fullName evidence="1">Uncharacterized protein</fullName>
    </submittedName>
</protein>
<dbReference type="AlphaFoldDB" id="A0A2U1AQG2"/>
<dbReference type="EMBL" id="QEKH01000025">
    <property type="protein sequence ID" value="PVY38618.1"/>
    <property type="molecule type" value="Genomic_DNA"/>
</dbReference>
<evidence type="ECO:0000313" key="1">
    <source>
        <dbReference type="EMBL" id="PVY38618.1"/>
    </source>
</evidence>
<proteinExistence type="predicted"/>
<reference evidence="1 2" key="1">
    <citation type="submission" date="2018-04" db="EMBL/GenBank/DDBJ databases">
        <title>Genomic Encyclopedia of Type Strains, Phase IV (KMG-IV): sequencing the most valuable type-strain genomes for metagenomic binning, comparative biology and taxonomic classification.</title>
        <authorList>
            <person name="Goeker M."/>
        </authorList>
    </citation>
    <scope>NUCLEOTIDE SEQUENCE [LARGE SCALE GENOMIC DNA]</scope>
    <source>
        <strain evidence="1 2">DSM 14823</strain>
    </source>
</reference>
<comment type="caution">
    <text evidence="1">The sequence shown here is derived from an EMBL/GenBank/DDBJ whole genome shotgun (WGS) entry which is preliminary data.</text>
</comment>
<sequence>MRSFIPRTSGKETLIICSKVSRTLFSTPDYSAMTLKLFILTLLKKNRTVLMGGHM</sequence>
<evidence type="ECO:0000313" key="2">
    <source>
        <dbReference type="Proteomes" id="UP000245959"/>
    </source>
</evidence>
<name>A0A2U1AQG2_9BACT</name>